<accession>A0A8C8BV09</accession>
<evidence type="ECO:0000256" key="6">
    <source>
        <dbReference type="ARBA" id="ARBA00023015"/>
    </source>
</evidence>
<evidence type="ECO:0000256" key="1">
    <source>
        <dbReference type="ARBA" id="ARBA00004123"/>
    </source>
</evidence>
<evidence type="ECO:0000256" key="4">
    <source>
        <dbReference type="ARBA" id="ARBA00022771"/>
    </source>
</evidence>
<evidence type="ECO:0000256" key="11">
    <source>
        <dbReference type="SAM" id="MobiDB-lite"/>
    </source>
</evidence>
<dbReference type="GeneTree" id="ENSGT00950000182774"/>
<dbReference type="GO" id="GO:0008270">
    <property type="term" value="F:zinc ion binding"/>
    <property type="evidence" value="ECO:0007669"/>
    <property type="project" value="UniProtKB-KW"/>
</dbReference>
<keyword evidence="3" id="KW-0677">Repeat</keyword>
<dbReference type="GeneID" id="112221649"/>
<evidence type="ECO:0000256" key="3">
    <source>
        <dbReference type="ARBA" id="ARBA00022737"/>
    </source>
</evidence>
<name>A0A8C8BV09_ONCTS</name>
<keyword evidence="5" id="KW-0862">Zinc</keyword>
<evidence type="ECO:0000256" key="9">
    <source>
        <dbReference type="PROSITE-ProRule" id="PRU00042"/>
    </source>
</evidence>
<dbReference type="FunFam" id="3.30.160.60:FF:000624">
    <property type="entry name" value="zinc finger protein 697"/>
    <property type="match status" value="1"/>
</dbReference>
<dbReference type="Proteomes" id="UP000694402">
    <property type="component" value="Unassembled WGS sequence"/>
</dbReference>
<dbReference type="PANTHER" id="PTHR24394">
    <property type="entry name" value="ZINC FINGER PROTEIN"/>
    <property type="match status" value="1"/>
</dbReference>
<keyword evidence="4 9" id="KW-0863">Zinc-finger</keyword>
<dbReference type="GO" id="GO:0003677">
    <property type="term" value="F:DNA binding"/>
    <property type="evidence" value="ECO:0007669"/>
    <property type="project" value="UniProtKB-KW"/>
</dbReference>
<dbReference type="KEGG" id="otw:112221649"/>
<dbReference type="PANTHER" id="PTHR24394:SF48">
    <property type="entry name" value="ZINC FINGER PROTEIN 771"/>
    <property type="match status" value="1"/>
</dbReference>
<dbReference type="GO" id="GO:0005634">
    <property type="term" value="C:nucleus"/>
    <property type="evidence" value="ECO:0007669"/>
    <property type="project" value="UniProtKB-SubCell"/>
</dbReference>
<dbReference type="InterPro" id="IPR013087">
    <property type="entry name" value="Znf_C2H2_type"/>
</dbReference>
<keyword evidence="2" id="KW-0479">Metal-binding</keyword>
<keyword evidence="7" id="KW-0804">Transcription</keyword>
<keyword evidence="8" id="KW-0539">Nucleus</keyword>
<feature type="domain" description="C2H2-type" evidence="12">
    <location>
        <begin position="304"/>
        <end position="332"/>
    </location>
</feature>
<keyword evidence="6" id="KW-0805">Transcription regulation</keyword>
<dbReference type="Ensembl" id="ENSOTST00005002957.2">
    <property type="protein sequence ID" value="ENSOTSP00005002653.2"/>
    <property type="gene ID" value="ENSOTSG00005001528.2"/>
</dbReference>
<feature type="coiled-coil region" evidence="10">
    <location>
        <begin position="23"/>
        <end position="50"/>
    </location>
</feature>
<dbReference type="AlphaFoldDB" id="A0A8C8BV09"/>
<gene>
    <name evidence="13" type="primary">LOC112221649</name>
</gene>
<dbReference type="SMART" id="SM00355">
    <property type="entry name" value="ZnF_C2H2"/>
    <property type="match status" value="4"/>
</dbReference>
<evidence type="ECO:0000313" key="14">
    <source>
        <dbReference type="Proteomes" id="UP000694402"/>
    </source>
</evidence>
<keyword evidence="14" id="KW-1185">Reference proteome</keyword>
<evidence type="ECO:0000256" key="10">
    <source>
        <dbReference type="SAM" id="Coils"/>
    </source>
</evidence>
<dbReference type="PROSITE" id="PS50157">
    <property type="entry name" value="ZINC_FINGER_C2H2_2"/>
    <property type="match status" value="4"/>
</dbReference>
<evidence type="ECO:0000256" key="8">
    <source>
        <dbReference type="ARBA" id="ARBA00023242"/>
    </source>
</evidence>
<organism evidence="13 14">
    <name type="scientific">Oncorhynchus tshawytscha</name>
    <name type="common">Chinook salmon</name>
    <name type="synonym">Salmo tshawytscha</name>
    <dbReference type="NCBI Taxonomy" id="74940"/>
    <lineage>
        <taxon>Eukaryota</taxon>
        <taxon>Metazoa</taxon>
        <taxon>Chordata</taxon>
        <taxon>Craniata</taxon>
        <taxon>Vertebrata</taxon>
        <taxon>Euteleostomi</taxon>
        <taxon>Actinopterygii</taxon>
        <taxon>Neopterygii</taxon>
        <taxon>Teleostei</taxon>
        <taxon>Protacanthopterygii</taxon>
        <taxon>Salmoniformes</taxon>
        <taxon>Salmonidae</taxon>
        <taxon>Salmoninae</taxon>
        <taxon>Oncorhynchus</taxon>
    </lineage>
</organism>
<dbReference type="Gene3D" id="3.30.160.60">
    <property type="entry name" value="Classic Zinc Finger"/>
    <property type="match status" value="4"/>
</dbReference>
<dbReference type="FunFam" id="3.30.160.60:FF:000446">
    <property type="entry name" value="Zinc finger protein"/>
    <property type="match status" value="1"/>
</dbReference>
<evidence type="ECO:0000256" key="5">
    <source>
        <dbReference type="ARBA" id="ARBA00022833"/>
    </source>
</evidence>
<dbReference type="RefSeq" id="XP_024239624.1">
    <property type="nucleotide sequence ID" value="XM_024383856.2"/>
</dbReference>
<dbReference type="FunFam" id="3.30.160.60:FF:000557">
    <property type="entry name" value="zinc finger and SCAN domain-containing protein 29"/>
    <property type="match status" value="2"/>
</dbReference>
<evidence type="ECO:0000256" key="2">
    <source>
        <dbReference type="ARBA" id="ARBA00022723"/>
    </source>
</evidence>
<dbReference type="InterPro" id="IPR036236">
    <property type="entry name" value="Znf_C2H2_sf"/>
</dbReference>
<dbReference type="GO" id="GO:0000981">
    <property type="term" value="F:DNA-binding transcription factor activity, RNA polymerase II-specific"/>
    <property type="evidence" value="ECO:0007669"/>
    <property type="project" value="TreeGrafter"/>
</dbReference>
<reference evidence="13" key="2">
    <citation type="submission" date="2025-09" db="UniProtKB">
        <authorList>
            <consortium name="Ensembl"/>
        </authorList>
    </citation>
    <scope>IDENTIFICATION</scope>
</reference>
<feature type="domain" description="C2H2-type" evidence="12">
    <location>
        <begin position="220"/>
        <end position="247"/>
    </location>
</feature>
<protein>
    <recommendedName>
        <fullName evidence="12">C2H2-type domain-containing protein</fullName>
    </recommendedName>
</protein>
<feature type="domain" description="C2H2-type" evidence="12">
    <location>
        <begin position="276"/>
        <end position="303"/>
    </location>
</feature>
<evidence type="ECO:0000313" key="13">
    <source>
        <dbReference type="Ensembl" id="ENSOTSP00005002653.2"/>
    </source>
</evidence>
<evidence type="ECO:0000256" key="7">
    <source>
        <dbReference type="ARBA" id="ARBA00023163"/>
    </source>
</evidence>
<dbReference type="Pfam" id="PF00096">
    <property type="entry name" value="zf-C2H2"/>
    <property type="match status" value="4"/>
</dbReference>
<evidence type="ECO:0000259" key="12">
    <source>
        <dbReference type="PROSITE" id="PS50157"/>
    </source>
</evidence>
<keyword evidence="10" id="KW-0175">Coiled coil</keyword>
<dbReference type="SUPFAM" id="SSF57667">
    <property type="entry name" value="beta-beta-alpha zinc fingers"/>
    <property type="match status" value="2"/>
</dbReference>
<proteinExistence type="predicted"/>
<sequence>MSKLQLLNSFLTERLTAAAVEIFGAVEKTITEYQEEISRSKEEIDRLRRQLHIVTQPKIKLHKADTQQLILPVPEEVPLEQQHCEQEWTPGLVQEDSDPTQIKEEQEELRTNQEEEQLQGLESDTNILTCSPPFVKSDCDQDEPHKSSQLYHIQTVENRERDSLPTSTIEEIKIEPDEEDYRVSEPTSDSQTLSVVTPYSSVSTLNMNQLIGNAESDKPFQCNVCGKFLKREKSLIVHMMGHAGEKPFTCPLCNKGFVAVGTLKTHLKLHTGERPHRCHVCGRCFKLKGALTEHMRIHTGEKPFSCHDCGKCFSRTNALTNHMLHIHKKKRTYK</sequence>
<feature type="domain" description="C2H2-type" evidence="12">
    <location>
        <begin position="248"/>
        <end position="275"/>
    </location>
</feature>
<feature type="compositionally biased region" description="Basic and acidic residues" evidence="11">
    <location>
        <begin position="101"/>
        <end position="113"/>
    </location>
</feature>
<dbReference type="PROSITE" id="PS00028">
    <property type="entry name" value="ZINC_FINGER_C2H2_1"/>
    <property type="match status" value="4"/>
</dbReference>
<reference evidence="13" key="1">
    <citation type="submission" date="2025-08" db="UniProtKB">
        <authorList>
            <consortium name="Ensembl"/>
        </authorList>
    </citation>
    <scope>IDENTIFICATION</scope>
</reference>
<feature type="region of interest" description="Disordered" evidence="11">
    <location>
        <begin position="88"/>
        <end position="120"/>
    </location>
</feature>
<comment type="subcellular location">
    <subcellularLocation>
        <location evidence="1">Nucleus</location>
    </subcellularLocation>
</comment>